<protein>
    <recommendedName>
        <fullName evidence="5">RNA polymerase sigma-70 region 2 domain-containing protein</fullName>
    </recommendedName>
</protein>
<dbReference type="GO" id="GO:0006352">
    <property type="term" value="P:DNA-templated transcription initiation"/>
    <property type="evidence" value="ECO:0007669"/>
    <property type="project" value="InterPro"/>
</dbReference>
<dbReference type="AlphaFoldDB" id="X0SDD8"/>
<dbReference type="InterPro" id="IPR014284">
    <property type="entry name" value="RNA_pol_sigma-70_dom"/>
</dbReference>
<feature type="domain" description="RNA polymerase sigma-70 region 2" evidence="5">
    <location>
        <begin position="12"/>
        <end position="76"/>
    </location>
</feature>
<dbReference type="EMBL" id="BARS01007153">
    <property type="protein sequence ID" value="GAF79058.1"/>
    <property type="molecule type" value="Genomic_DNA"/>
</dbReference>
<keyword evidence="4" id="KW-0804">Transcription</keyword>
<comment type="caution">
    <text evidence="6">The sequence shown here is derived from an EMBL/GenBank/DDBJ whole genome shotgun (WGS) entry which is preliminary data.</text>
</comment>
<dbReference type="Pfam" id="PF04542">
    <property type="entry name" value="Sigma70_r2"/>
    <property type="match status" value="1"/>
</dbReference>
<dbReference type="GO" id="GO:0016987">
    <property type="term" value="F:sigma factor activity"/>
    <property type="evidence" value="ECO:0007669"/>
    <property type="project" value="UniProtKB-KW"/>
</dbReference>
<dbReference type="PANTHER" id="PTHR43133:SF8">
    <property type="entry name" value="RNA POLYMERASE SIGMA FACTOR HI_1459-RELATED"/>
    <property type="match status" value="1"/>
</dbReference>
<dbReference type="Gene3D" id="1.10.1740.10">
    <property type="match status" value="1"/>
</dbReference>
<keyword evidence="1" id="KW-0805">Transcription regulation</keyword>
<sequence length="77" mass="9013">MAGREKFEILALAHLDAVYRAAYALSGRSHEAEELSQTTFTKALERFDSFAEGTNCRAWLLRILRNTWFDRLRHRKV</sequence>
<dbReference type="GO" id="GO:0003677">
    <property type="term" value="F:DNA binding"/>
    <property type="evidence" value="ECO:0007669"/>
    <property type="project" value="UniProtKB-KW"/>
</dbReference>
<keyword evidence="3" id="KW-0238">DNA-binding</keyword>
<dbReference type="NCBIfam" id="TIGR02937">
    <property type="entry name" value="sigma70-ECF"/>
    <property type="match status" value="1"/>
</dbReference>
<gene>
    <name evidence="6" type="ORF">S01H1_13830</name>
</gene>
<evidence type="ECO:0000313" key="6">
    <source>
        <dbReference type="EMBL" id="GAF79058.1"/>
    </source>
</evidence>
<dbReference type="PANTHER" id="PTHR43133">
    <property type="entry name" value="RNA POLYMERASE ECF-TYPE SIGMA FACTO"/>
    <property type="match status" value="1"/>
</dbReference>
<evidence type="ECO:0000259" key="5">
    <source>
        <dbReference type="Pfam" id="PF04542"/>
    </source>
</evidence>
<dbReference type="InterPro" id="IPR013325">
    <property type="entry name" value="RNA_pol_sigma_r2"/>
</dbReference>
<name>X0SDD8_9ZZZZ</name>
<keyword evidence="2" id="KW-0731">Sigma factor</keyword>
<evidence type="ECO:0000256" key="1">
    <source>
        <dbReference type="ARBA" id="ARBA00023015"/>
    </source>
</evidence>
<dbReference type="SUPFAM" id="SSF88946">
    <property type="entry name" value="Sigma2 domain of RNA polymerase sigma factors"/>
    <property type="match status" value="1"/>
</dbReference>
<evidence type="ECO:0000256" key="3">
    <source>
        <dbReference type="ARBA" id="ARBA00023125"/>
    </source>
</evidence>
<proteinExistence type="predicted"/>
<reference evidence="6" key="1">
    <citation type="journal article" date="2014" name="Front. Microbiol.">
        <title>High frequency of phylogenetically diverse reductive dehalogenase-homologous genes in deep subseafloor sedimentary metagenomes.</title>
        <authorList>
            <person name="Kawai M."/>
            <person name="Futagami T."/>
            <person name="Toyoda A."/>
            <person name="Takaki Y."/>
            <person name="Nishi S."/>
            <person name="Hori S."/>
            <person name="Arai W."/>
            <person name="Tsubouchi T."/>
            <person name="Morono Y."/>
            <person name="Uchiyama I."/>
            <person name="Ito T."/>
            <person name="Fujiyama A."/>
            <person name="Inagaki F."/>
            <person name="Takami H."/>
        </authorList>
    </citation>
    <scope>NUCLEOTIDE SEQUENCE</scope>
    <source>
        <strain evidence="6">Expedition CK06-06</strain>
    </source>
</reference>
<feature type="non-terminal residue" evidence="6">
    <location>
        <position position="77"/>
    </location>
</feature>
<evidence type="ECO:0000256" key="4">
    <source>
        <dbReference type="ARBA" id="ARBA00023163"/>
    </source>
</evidence>
<organism evidence="6">
    <name type="scientific">marine sediment metagenome</name>
    <dbReference type="NCBI Taxonomy" id="412755"/>
    <lineage>
        <taxon>unclassified sequences</taxon>
        <taxon>metagenomes</taxon>
        <taxon>ecological metagenomes</taxon>
    </lineage>
</organism>
<evidence type="ECO:0000256" key="2">
    <source>
        <dbReference type="ARBA" id="ARBA00023082"/>
    </source>
</evidence>
<dbReference type="InterPro" id="IPR039425">
    <property type="entry name" value="RNA_pol_sigma-70-like"/>
</dbReference>
<dbReference type="InterPro" id="IPR007627">
    <property type="entry name" value="RNA_pol_sigma70_r2"/>
</dbReference>
<accession>X0SDD8</accession>